<organism evidence="3">
    <name type="scientific">Chromera velia CCMP2878</name>
    <dbReference type="NCBI Taxonomy" id="1169474"/>
    <lineage>
        <taxon>Eukaryota</taxon>
        <taxon>Sar</taxon>
        <taxon>Alveolata</taxon>
        <taxon>Colpodellida</taxon>
        <taxon>Chromeraceae</taxon>
        <taxon>Chromera</taxon>
    </lineage>
</organism>
<dbReference type="EMBL" id="CDMZ01001262">
    <property type="protein sequence ID" value="CEM29861.1"/>
    <property type="molecule type" value="Genomic_DNA"/>
</dbReference>
<comment type="similarity">
    <text evidence="1">Belongs to the CLN5 family.</text>
</comment>
<keyword evidence="2" id="KW-0325">Glycoprotein</keyword>
<gene>
    <name evidence="3" type="ORF">Cvel_22117</name>
</gene>
<dbReference type="InterPro" id="IPR026138">
    <property type="entry name" value="CLN5"/>
</dbReference>
<dbReference type="GO" id="GO:0005765">
    <property type="term" value="C:lysosomal membrane"/>
    <property type="evidence" value="ECO:0007669"/>
    <property type="project" value="TreeGrafter"/>
</dbReference>
<dbReference type="GO" id="GO:0016798">
    <property type="term" value="F:hydrolase activity, acting on glycosyl bonds"/>
    <property type="evidence" value="ECO:0007669"/>
    <property type="project" value="TreeGrafter"/>
</dbReference>
<name>A0A0G4GJ67_9ALVE</name>
<evidence type="ECO:0000256" key="1">
    <source>
        <dbReference type="ARBA" id="ARBA00007028"/>
    </source>
</evidence>
<evidence type="ECO:0000256" key="2">
    <source>
        <dbReference type="ARBA" id="ARBA00023180"/>
    </source>
</evidence>
<dbReference type="VEuPathDB" id="CryptoDB:Cvel_22117"/>
<accession>A0A0G4GJ67</accession>
<dbReference type="PANTHER" id="PTHR15380">
    <property type="entry name" value="CEROID-LIPOFUSCINOSIS, NEURONAL 5"/>
    <property type="match status" value="1"/>
</dbReference>
<protein>
    <submittedName>
        <fullName evidence="3">Uncharacterized protein</fullName>
    </submittedName>
</protein>
<dbReference type="Pfam" id="PF15014">
    <property type="entry name" value="CLN5"/>
    <property type="match status" value="1"/>
</dbReference>
<dbReference type="PANTHER" id="PTHR15380:SF2">
    <property type="entry name" value="CEROID-LIPOFUSCINOSIS NEURONAL PROTEIN 5"/>
    <property type="match status" value="1"/>
</dbReference>
<reference evidence="3" key="1">
    <citation type="submission" date="2014-11" db="EMBL/GenBank/DDBJ databases">
        <authorList>
            <person name="Otto D Thomas"/>
            <person name="Naeem Raeece"/>
        </authorList>
    </citation>
    <scope>NUCLEOTIDE SEQUENCE</scope>
</reference>
<proteinExistence type="inferred from homology"/>
<evidence type="ECO:0000313" key="3">
    <source>
        <dbReference type="EMBL" id="CEM29861.1"/>
    </source>
</evidence>
<sequence>MGKSNYTITARRKGIVTSFTEEELGKTYGLFVSGAGVFKKDFGSLLGDMGIFHGGLLLVPLGTTGEDIDAQSFTIQMSAIDWTGTLFPKIKQKSPGQIYLEFHPETEIKMTRGVDLTYWEHFTAVGQVEGYGLPAISRFLQGSASRGLQYRAFEIRNSDKELVMKSSQCYDFVYRTARALTELAGGFIMPMAKASMTNIIIFVSQWEEVDAQDVMQKTSMLEFYRSMVETYKVLRKKGADDFDKVLQNLGKVYKDGFYLFIPGDFSDAPSKVVKAKLTPPYLAFGYEDVLI</sequence>
<dbReference type="AlphaFoldDB" id="A0A0G4GJ67"/>
<dbReference type="GO" id="GO:0007040">
    <property type="term" value="P:lysosome organization"/>
    <property type="evidence" value="ECO:0007669"/>
    <property type="project" value="TreeGrafter"/>
</dbReference>